<dbReference type="AlphaFoldDB" id="A0A1I6S266"/>
<dbReference type="Proteomes" id="UP000198785">
    <property type="component" value="Unassembled WGS sequence"/>
</dbReference>
<reference evidence="1 2" key="1">
    <citation type="submission" date="2016-10" db="EMBL/GenBank/DDBJ databases">
        <authorList>
            <person name="de Groot N.N."/>
        </authorList>
    </citation>
    <scope>NUCLEOTIDE SEQUENCE [LARGE SCALE GENOMIC DNA]</scope>
    <source>
        <strain evidence="1 2">DSM 22789</strain>
    </source>
</reference>
<evidence type="ECO:0000313" key="1">
    <source>
        <dbReference type="EMBL" id="SFS71053.1"/>
    </source>
</evidence>
<dbReference type="OrthoDB" id="9180239at2"/>
<dbReference type="EMBL" id="FOZZ01000004">
    <property type="protein sequence ID" value="SFS71053.1"/>
    <property type="molecule type" value="Genomic_DNA"/>
</dbReference>
<dbReference type="STRING" id="683125.SAMN05660206_10476"/>
<name>A0A1I6S266_9SPHI</name>
<protein>
    <submittedName>
        <fullName evidence="1">Uncharacterized protein</fullName>
    </submittedName>
</protein>
<dbReference type="RefSeq" id="WP_093364707.1">
    <property type="nucleotide sequence ID" value="NZ_FOZZ01000004.1"/>
</dbReference>
<sequence length="137" mass="16187">MKKSEVPQDKGRVSEKGSRELYYAVDDNGEYTTALSTGWEAKNIVQDHTMQEIQERIDQAQEDVKAGVVSPIVYFMELRRMDWQIVSDYTGMWKWRIKRHAKPMVFAKLNDKVLQRYADTFEITIEELKNYRGEECK</sequence>
<keyword evidence="2" id="KW-1185">Reference proteome</keyword>
<proteinExistence type="predicted"/>
<accession>A0A1I6S266</accession>
<evidence type="ECO:0000313" key="2">
    <source>
        <dbReference type="Proteomes" id="UP000198785"/>
    </source>
</evidence>
<gene>
    <name evidence="1" type="ORF">SAMN05660206_10476</name>
</gene>
<organism evidence="1 2">
    <name type="scientific">Sphingobacterium wenxiniae</name>
    <dbReference type="NCBI Taxonomy" id="683125"/>
    <lineage>
        <taxon>Bacteria</taxon>
        <taxon>Pseudomonadati</taxon>
        <taxon>Bacteroidota</taxon>
        <taxon>Sphingobacteriia</taxon>
        <taxon>Sphingobacteriales</taxon>
        <taxon>Sphingobacteriaceae</taxon>
        <taxon>Sphingobacterium</taxon>
    </lineage>
</organism>